<evidence type="ECO:0000256" key="10">
    <source>
        <dbReference type="RuleBase" id="RU000461"/>
    </source>
</evidence>
<dbReference type="GO" id="GO:0004497">
    <property type="term" value="F:monooxygenase activity"/>
    <property type="evidence" value="ECO:0007669"/>
    <property type="project" value="UniProtKB-KW"/>
</dbReference>
<name>A0AAV5A785_9AGAM</name>
<dbReference type="InterPro" id="IPR036396">
    <property type="entry name" value="Cyt_P450_sf"/>
</dbReference>
<keyword evidence="6 10" id="KW-0560">Oxidoreductase</keyword>
<reference evidence="12" key="1">
    <citation type="submission" date="2021-10" db="EMBL/GenBank/DDBJ databases">
        <title>De novo Genome Assembly of Clathrus columnatus (Basidiomycota, Fungi) Using Illumina and Nanopore Sequence Data.</title>
        <authorList>
            <person name="Ogiso-Tanaka E."/>
            <person name="Itagaki H."/>
            <person name="Hosoya T."/>
            <person name="Hosaka K."/>
        </authorList>
    </citation>
    <scope>NUCLEOTIDE SEQUENCE</scope>
    <source>
        <strain evidence="12">MO-923</strain>
    </source>
</reference>
<dbReference type="SUPFAM" id="SSF48264">
    <property type="entry name" value="Cytochrome P450"/>
    <property type="match status" value="1"/>
</dbReference>
<accession>A0AAV5A785</accession>
<gene>
    <name evidence="12" type="ORF">Clacol_002721</name>
</gene>
<evidence type="ECO:0000256" key="3">
    <source>
        <dbReference type="ARBA" id="ARBA00010617"/>
    </source>
</evidence>
<organism evidence="12 13">
    <name type="scientific">Clathrus columnatus</name>
    <dbReference type="NCBI Taxonomy" id="1419009"/>
    <lineage>
        <taxon>Eukaryota</taxon>
        <taxon>Fungi</taxon>
        <taxon>Dikarya</taxon>
        <taxon>Basidiomycota</taxon>
        <taxon>Agaricomycotina</taxon>
        <taxon>Agaricomycetes</taxon>
        <taxon>Phallomycetidae</taxon>
        <taxon>Phallales</taxon>
        <taxon>Clathraceae</taxon>
        <taxon>Clathrus</taxon>
    </lineage>
</organism>
<keyword evidence="4 9" id="KW-0349">Heme</keyword>
<feature type="transmembrane region" description="Helical" evidence="11">
    <location>
        <begin position="12"/>
        <end position="34"/>
    </location>
</feature>
<dbReference type="PRINTS" id="PR00463">
    <property type="entry name" value="EP450I"/>
</dbReference>
<keyword evidence="5 9" id="KW-0479">Metal-binding</keyword>
<comment type="cofactor">
    <cofactor evidence="1 9">
        <name>heme</name>
        <dbReference type="ChEBI" id="CHEBI:30413"/>
    </cofactor>
</comment>
<comment type="similarity">
    <text evidence="3 10">Belongs to the cytochrome P450 family.</text>
</comment>
<evidence type="ECO:0000256" key="2">
    <source>
        <dbReference type="ARBA" id="ARBA00005179"/>
    </source>
</evidence>
<comment type="caution">
    <text evidence="12">The sequence shown here is derived from an EMBL/GenBank/DDBJ whole genome shotgun (WGS) entry which is preliminary data.</text>
</comment>
<dbReference type="InterPro" id="IPR001128">
    <property type="entry name" value="Cyt_P450"/>
</dbReference>
<evidence type="ECO:0000256" key="5">
    <source>
        <dbReference type="ARBA" id="ARBA00022723"/>
    </source>
</evidence>
<dbReference type="InterPro" id="IPR050121">
    <property type="entry name" value="Cytochrome_P450_monoxygenase"/>
</dbReference>
<dbReference type="PANTHER" id="PTHR24305:SF166">
    <property type="entry name" value="CYTOCHROME P450 12A4, MITOCHONDRIAL-RELATED"/>
    <property type="match status" value="1"/>
</dbReference>
<dbReference type="PROSITE" id="PS00086">
    <property type="entry name" value="CYTOCHROME_P450"/>
    <property type="match status" value="1"/>
</dbReference>
<dbReference type="PRINTS" id="PR00385">
    <property type="entry name" value="P450"/>
</dbReference>
<keyword evidence="8 10" id="KW-0503">Monooxygenase</keyword>
<evidence type="ECO:0000256" key="6">
    <source>
        <dbReference type="ARBA" id="ARBA00023002"/>
    </source>
</evidence>
<dbReference type="AlphaFoldDB" id="A0AAV5A785"/>
<dbReference type="InterPro" id="IPR017972">
    <property type="entry name" value="Cyt_P450_CS"/>
</dbReference>
<evidence type="ECO:0000256" key="9">
    <source>
        <dbReference type="PIRSR" id="PIRSR602401-1"/>
    </source>
</evidence>
<evidence type="ECO:0008006" key="14">
    <source>
        <dbReference type="Google" id="ProtNLM"/>
    </source>
</evidence>
<evidence type="ECO:0000256" key="7">
    <source>
        <dbReference type="ARBA" id="ARBA00023004"/>
    </source>
</evidence>
<dbReference type="EMBL" id="BPWL01000003">
    <property type="protein sequence ID" value="GJJ08503.1"/>
    <property type="molecule type" value="Genomic_DNA"/>
</dbReference>
<evidence type="ECO:0000313" key="13">
    <source>
        <dbReference type="Proteomes" id="UP001050691"/>
    </source>
</evidence>
<keyword evidence="11" id="KW-1133">Transmembrane helix</keyword>
<evidence type="ECO:0000256" key="4">
    <source>
        <dbReference type="ARBA" id="ARBA00022617"/>
    </source>
</evidence>
<sequence>MLSQLLYPNLSFLPRFLVDLFTGFLIVYALRLALIAFNRSRLLRNATTGPIVYLSNLPGPKSPSWLWGSEWEMYNTSPGQKYMEWYHTFGRIFKFKGALGSSFVTLADPSAIHHILSPQHCYEFPKPEGERQFFYTLLGKGMIWAEGLTHSRQRKILGPAFSSGALASLSTIFFDSSYKVVRAWNTLFEQSSSDSLTIDVQRWANHISLDTIGLAGFSYDFGTLDPNRPQHPLARTLDGFTDSSGTHSFSAFLVHSLIWAFPAILRIPSNRQKALSKSRNMLAEITNKVWAERKALSNPQGSGKSILELLLKAEKPGSASNLTKEQIAAEMMTLIFAGYETTATIIAWALYELATHPEIQEELRRQVTDISLSDPSFEDLHNGLPLLSAVVNETLRFHPTFMQIHREASKDSLLPLTPLPQEFTQTGITPTTGTHLFVPKGTILILPINIMQSSEDVWGPDAHIWNPYRWMDIGATGKEANESKQTQWRKDLLIFSTGARGCIGHNFAKLEIKTVLATLLRNFAFAPADNNEIEPLLSFVVRPKVKGEHRSSLPLKITRLNY</sequence>
<keyword evidence="11" id="KW-0472">Membrane</keyword>
<dbReference type="Proteomes" id="UP001050691">
    <property type="component" value="Unassembled WGS sequence"/>
</dbReference>
<dbReference type="GO" id="GO:0020037">
    <property type="term" value="F:heme binding"/>
    <property type="evidence" value="ECO:0007669"/>
    <property type="project" value="InterPro"/>
</dbReference>
<evidence type="ECO:0000256" key="1">
    <source>
        <dbReference type="ARBA" id="ARBA00001971"/>
    </source>
</evidence>
<feature type="binding site" description="axial binding residue" evidence="9">
    <location>
        <position position="502"/>
    </location>
    <ligand>
        <name>heme</name>
        <dbReference type="ChEBI" id="CHEBI:30413"/>
    </ligand>
    <ligandPart>
        <name>Fe</name>
        <dbReference type="ChEBI" id="CHEBI:18248"/>
    </ligandPart>
</feature>
<protein>
    <recommendedName>
        <fullName evidence="14">Cytochrome P450</fullName>
    </recommendedName>
</protein>
<dbReference type="InterPro" id="IPR002401">
    <property type="entry name" value="Cyt_P450_E_grp-I"/>
</dbReference>
<proteinExistence type="inferred from homology"/>
<dbReference type="PANTHER" id="PTHR24305">
    <property type="entry name" value="CYTOCHROME P450"/>
    <property type="match status" value="1"/>
</dbReference>
<comment type="pathway">
    <text evidence="2">Secondary metabolite biosynthesis.</text>
</comment>
<dbReference type="GO" id="GO:0016705">
    <property type="term" value="F:oxidoreductase activity, acting on paired donors, with incorporation or reduction of molecular oxygen"/>
    <property type="evidence" value="ECO:0007669"/>
    <property type="project" value="InterPro"/>
</dbReference>
<evidence type="ECO:0000313" key="12">
    <source>
        <dbReference type="EMBL" id="GJJ08503.1"/>
    </source>
</evidence>
<keyword evidence="11" id="KW-0812">Transmembrane</keyword>
<dbReference type="GO" id="GO:0005506">
    <property type="term" value="F:iron ion binding"/>
    <property type="evidence" value="ECO:0007669"/>
    <property type="project" value="InterPro"/>
</dbReference>
<evidence type="ECO:0000256" key="8">
    <source>
        <dbReference type="ARBA" id="ARBA00023033"/>
    </source>
</evidence>
<dbReference type="Gene3D" id="1.10.630.10">
    <property type="entry name" value="Cytochrome P450"/>
    <property type="match status" value="1"/>
</dbReference>
<dbReference type="Pfam" id="PF00067">
    <property type="entry name" value="p450"/>
    <property type="match status" value="2"/>
</dbReference>
<keyword evidence="13" id="KW-1185">Reference proteome</keyword>
<evidence type="ECO:0000256" key="11">
    <source>
        <dbReference type="SAM" id="Phobius"/>
    </source>
</evidence>
<keyword evidence="7 9" id="KW-0408">Iron</keyword>